<dbReference type="InterPro" id="IPR042204">
    <property type="entry name" value="2Fe-2S-bd_N"/>
</dbReference>
<dbReference type="SUPFAM" id="SSF103025">
    <property type="entry name" value="Folate-binding domain"/>
    <property type="match status" value="1"/>
</dbReference>
<dbReference type="PIRSF" id="PIRSF037980">
    <property type="entry name" value="SoxA"/>
    <property type="match status" value="1"/>
</dbReference>
<dbReference type="PANTHER" id="PTHR43757:SF2">
    <property type="entry name" value="AMINOMETHYLTRANSFERASE, MITOCHONDRIAL"/>
    <property type="match status" value="1"/>
</dbReference>
<dbReference type="InterPro" id="IPR013977">
    <property type="entry name" value="GcvT_C"/>
</dbReference>
<feature type="domain" description="Aminomethyltransferase C-terminal" evidence="4">
    <location>
        <begin position="906"/>
        <end position="991"/>
    </location>
</feature>
<dbReference type="Gene3D" id="1.10.10.1100">
    <property type="entry name" value="BFD-like [2Fe-2S]-binding domain"/>
    <property type="match status" value="1"/>
</dbReference>
<name>A0A1G7PTC3_9PROT</name>
<evidence type="ECO:0000259" key="4">
    <source>
        <dbReference type="Pfam" id="PF08669"/>
    </source>
</evidence>
<organism evidence="6 7">
    <name type="scientific">Limimonas halophila</name>
    <dbReference type="NCBI Taxonomy" id="1082479"/>
    <lineage>
        <taxon>Bacteria</taxon>
        <taxon>Pseudomonadati</taxon>
        <taxon>Pseudomonadota</taxon>
        <taxon>Alphaproteobacteria</taxon>
        <taxon>Rhodospirillales</taxon>
        <taxon>Rhodovibrionaceae</taxon>
        <taxon>Limimonas</taxon>
    </lineage>
</organism>
<dbReference type="Pfam" id="PF08669">
    <property type="entry name" value="GCV_T_C"/>
    <property type="match status" value="1"/>
</dbReference>
<protein>
    <submittedName>
        <fullName evidence="6">Sarcosine oxidase subunit alpha</fullName>
    </submittedName>
</protein>
<dbReference type="InterPro" id="IPR027266">
    <property type="entry name" value="TrmE/GcvT-like"/>
</dbReference>
<dbReference type="Proteomes" id="UP000199415">
    <property type="component" value="Unassembled WGS sequence"/>
</dbReference>
<dbReference type="Gene3D" id="3.10.20.440">
    <property type="entry name" value="2Fe-2S iron-sulphur cluster binding domain, sarcosine oxidase, alpha subunit, N-terminal domain"/>
    <property type="match status" value="1"/>
</dbReference>
<dbReference type="GO" id="GO:0008115">
    <property type="term" value="F:sarcosine oxidase activity"/>
    <property type="evidence" value="ECO:0007669"/>
    <property type="project" value="InterPro"/>
</dbReference>
<dbReference type="SUPFAM" id="SSF101790">
    <property type="entry name" value="Aminomethyltransferase beta-barrel domain"/>
    <property type="match status" value="1"/>
</dbReference>
<dbReference type="NCBIfam" id="TIGR01372">
    <property type="entry name" value="soxA"/>
    <property type="match status" value="1"/>
</dbReference>
<dbReference type="RefSeq" id="WP_090019202.1">
    <property type="nucleotide sequence ID" value="NZ_FNCE01000003.1"/>
</dbReference>
<dbReference type="Gene3D" id="3.50.50.60">
    <property type="entry name" value="FAD/NAD(P)-binding domain"/>
    <property type="match status" value="1"/>
</dbReference>
<dbReference type="PRINTS" id="PR00469">
    <property type="entry name" value="PNDRDTASEII"/>
</dbReference>
<dbReference type="PANTHER" id="PTHR43757">
    <property type="entry name" value="AMINOMETHYLTRANSFERASE"/>
    <property type="match status" value="1"/>
</dbReference>
<comment type="similarity">
    <text evidence="1">Belongs to the GcvT family.</text>
</comment>
<keyword evidence="7" id="KW-1185">Reference proteome</keyword>
<dbReference type="AlphaFoldDB" id="A0A1G7PTC3"/>
<dbReference type="Pfam" id="PF13510">
    <property type="entry name" value="Fer2_4"/>
    <property type="match status" value="1"/>
</dbReference>
<dbReference type="InterPro" id="IPR028896">
    <property type="entry name" value="GcvT/YgfZ/DmdA"/>
</dbReference>
<dbReference type="GO" id="GO:0046653">
    <property type="term" value="P:tetrahydrofolate metabolic process"/>
    <property type="evidence" value="ECO:0007669"/>
    <property type="project" value="InterPro"/>
</dbReference>
<dbReference type="PRINTS" id="PR00368">
    <property type="entry name" value="FADPNR"/>
</dbReference>
<dbReference type="InterPro" id="IPR006277">
    <property type="entry name" value="Sarcosine_oxidase_asu"/>
</dbReference>
<dbReference type="InterPro" id="IPR041117">
    <property type="entry name" value="SoxA_A3"/>
</dbReference>
<accession>A0A1G7PTC3</accession>
<dbReference type="Gene3D" id="3.30.1360.120">
    <property type="entry name" value="Probable tRNA modification gtpase trme, domain 1"/>
    <property type="match status" value="1"/>
</dbReference>
<dbReference type="STRING" id="1082479.SAMN05216241_10361"/>
<dbReference type="Pfam" id="PF12831">
    <property type="entry name" value="FAD_oxidored"/>
    <property type="match status" value="1"/>
</dbReference>
<reference evidence="6 7" key="1">
    <citation type="submission" date="2016-10" db="EMBL/GenBank/DDBJ databases">
        <authorList>
            <person name="de Groot N.N."/>
        </authorList>
    </citation>
    <scope>NUCLEOTIDE SEQUENCE [LARGE SCALE GENOMIC DNA]</scope>
    <source>
        <strain evidence="6 7">DSM 25584</strain>
    </source>
</reference>
<feature type="domain" description="SoxA A3" evidence="5">
    <location>
        <begin position="518"/>
        <end position="602"/>
    </location>
</feature>
<evidence type="ECO:0000259" key="5">
    <source>
        <dbReference type="Pfam" id="PF17806"/>
    </source>
</evidence>
<evidence type="ECO:0000313" key="6">
    <source>
        <dbReference type="EMBL" id="SDF89481.1"/>
    </source>
</evidence>
<evidence type="ECO:0000256" key="1">
    <source>
        <dbReference type="ARBA" id="ARBA00008609"/>
    </source>
</evidence>
<evidence type="ECO:0000313" key="7">
    <source>
        <dbReference type="Proteomes" id="UP000199415"/>
    </source>
</evidence>
<dbReference type="Pfam" id="PF01571">
    <property type="entry name" value="GCV_T"/>
    <property type="match status" value="1"/>
</dbReference>
<gene>
    <name evidence="6" type="ORF">SAMN05216241_10361</name>
</gene>
<dbReference type="OrthoDB" id="5287468at2"/>
<dbReference type="EMBL" id="FNCE01000003">
    <property type="protein sequence ID" value="SDF89481.1"/>
    <property type="molecule type" value="Genomic_DNA"/>
</dbReference>
<keyword evidence="2" id="KW-0560">Oxidoreductase</keyword>
<proteinExistence type="inferred from homology"/>
<dbReference type="InterPro" id="IPR041854">
    <property type="entry name" value="BFD-like_2Fe2S-bd_dom_sf"/>
</dbReference>
<dbReference type="SUPFAM" id="SSF51905">
    <property type="entry name" value="FAD/NAD(P)-binding domain"/>
    <property type="match status" value="1"/>
</dbReference>
<dbReference type="InterPro" id="IPR029043">
    <property type="entry name" value="GcvT/YgfZ_C"/>
</dbReference>
<evidence type="ECO:0000256" key="2">
    <source>
        <dbReference type="ARBA" id="ARBA00023002"/>
    </source>
</evidence>
<feature type="domain" description="GCVT N-terminal" evidence="3">
    <location>
        <begin position="616"/>
        <end position="887"/>
    </location>
</feature>
<evidence type="ECO:0000259" key="3">
    <source>
        <dbReference type="Pfam" id="PF01571"/>
    </source>
</evidence>
<dbReference type="InterPro" id="IPR006222">
    <property type="entry name" value="GCVT_N"/>
</dbReference>
<dbReference type="InterPro" id="IPR036188">
    <property type="entry name" value="FAD/NAD-bd_sf"/>
</dbReference>
<sequence>MAQRYRLDRGGRIDRARPLTFTFNGQTYEGYAGDTLASALIANGVHLIGRSFKYHRPRGHFSAGAEEPVVIQLGEGAYTIPDVRATQAELHQNLAAKSVHAWPTVNFDLYAVNQYASKLLPAGFYYKTFMWPQGAWHFYEKRIREAAGLGEAPDEPDPDFYDKRYAHADVLVAGGGPAGIASALAASRAGARVILADEQFEFGGSLLSRHHEIDGKPGTDWVAEAVRELEANPEVRVMPRTLVFGYYDHNWVNMLESLTDHLAEKPRDVPRQRFWKVRARQVVLAQGAIERPLVYLDNDRPGTMLASAVQTYVNRYAVKPGNKAVVHTNNDSAYAAALDMKAAGIEIAAVIDQRKQPSGPNTEKARGAGIEVYAGHGIIGTEGGKHVRKVKAAPLSPDGSRVDGTPVEFDCDLVAVSGGWTPSVHLHSQARGKLVHDAEIGAPVPGEPLQANRSAGACNGTMGLKSVLAEGFKKGAEAAGALGFEAGTQPAPEADDSDFRPARWVWLTPSTKPVGHGGKHFVDLQNDVTAQDLYLALREGYHSIEHVKRYTTCGMGTDQGKTSNINALHIVANARNMEPQEVGTTTYRPPYTPVTFGAWAGRDYGEFFDPVRKTPMHSWHEQAGAVFENVGMWKRPWYFPKAGETMHEAVYRECRQTRESIGMLDATTLGRIDIQGKDAVTFLNRVYTNGWKTLKPGHCRYGVMCREDGMVLDDGVTMCLGENHYLMHTTTGGAGGVLAHLEEYLQTEWPDLDVYLTTVTEQYATAAIAGPNARKLLAELTDDIDVSKDAFPFMTWREGHVAGMWARVARVSFSGDISFEINVEAHNGLHLWQTLMTAGEKYNICPYGTETMHVLRAEKGFIIVGQETDGTVTPYDLGMDKLVSSKKDFVGKRSLQRPDILDPNRKQLVAVLPDDPSEVLEEGAQLVETVKDEPPMDMVGNVTSSYLSPNLDPDKPRSFALATVYGGRHKHGQKVYAPMGDKTISCTITDPFSLYDPEGVRLRG</sequence>
<dbReference type="Pfam" id="PF17806">
    <property type="entry name" value="SO_alpha_A3"/>
    <property type="match status" value="1"/>
</dbReference>